<dbReference type="OMA" id="YMEEKIQ"/>
<proteinExistence type="predicted"/>
<dbReference type="RefSeq" id="XP_011611216.2">
    <property type="nucleotide sequence ID" value="XM_011612914.2"/>
</dbReference>
<feature type="region of interest" description="Disordered" evidence="2">
    <location>
        <begin position="1"/>
        <end position="20"/>
    </location>
</feature>
<feature type="region of interest" description="Disordered" evidence="2">
    <location>
        <begin position="441"/>
        <end position="486"/>
    </location>
</feature>
<dbReference type="PANTHER" id="PTHR15347:SF1">
    <property type="entry name" value="SPERM-ASSOCIATED ANTIGEN 5"/>
    <property type="match status" value="1"/>
</dbReference>
<dbReference type="Ensembl" id="ENSTRUT00000051201.2">
    <property type="protein sequence ID" value="ENSTRUP00000054513.2"/>
    <property type="gene ID" value="ENSTRUG00000020831.2"/>
</dbReference>
<accession>A0A3B5KA05</accession>
<feature type="region of interest" description="Disordered" evidence="2">
    <location>
        <begin position="370"/>
        <end position="410"/>
    </location>
</feature>
<dbReference type="Proteomes" id="UP000005226">
    <property type="component" value="Chromosome 17"/>
</dbReference>
<organism evidence="3 4">
    <name type="scientific">Takifugu rubripes</name>
    <name type="common">Japanese pufferfish</name>
    <name type="synonym">Fugu rubripes</name>
    <dbReference type="NCBI Taxonomy" id="31033"/>
    <lineage>
        <taxon>Eukaryota</taxon>
        <taxon>Metazoa</taxon>
        <taxon>Chordata</taxon>
        <taxon>Craniata</taxon>
        <taxon>Vertebrata</taxon>
        <taxon>Euteleostomi</taxon>
        <taxon>Actinopterygii</taxon>
        <taxon>Neopterygii</taxon>
        <taxon>Teleostei</taxon>
        <taxon>Neoteleostei</taxon>
        <taxon>Acanthomorphata</taxon>
        <taxon>Eupercaria</taxon>
        <taxon>Tetraodontiformes</taxon>
        <taxon>Tetradontoidea</taxon>
        <taxon>Tetraodontidae</taxon>
        <taxon>Takifugu</taxon>
    </lineage>
</organism>
<protein>
    <submittedName>
        <fullName evidence="3">Si:dkey-25o16.4</fullName>
    </submittedName>
</protein>
<feature type="compositionally biased region" description="Polar residues" evidence="2">
    <location>
        <begin position="1380"/>
        <end position="1389"/>
    </location>
</feature>
<reference evidence="3" key="2">
    <citation type="submission" date="2025-08" db="UniProtKB">
        <authorList>
            <consortium name="Ensembl"/>
        </authorList>
    </citation>
    <scope>IDENTIFICATION</scope>
</reference>
<sequence length="1666" mass="183916">MSSRMSSSSGDAFPLGRDGVRTPFRSLENEAMPTQWSKPKPVLGADVNLMKGNMALSDPESFLTNKEIPTSANTDLKNAEMAFECGDVTYKSFISAGGEVEIRDFSLLAEASLMLPLDQGMNNTCEAEDVDNSGCMIDQSCCADHVDHPYHNPEMKDALLVADKASEISSSPKDLGKLKDESATEDFAHLTWKSLVCDGGGVQILDMTTILDEIVPKPHLLFSPHLERSSLNTANLSVLNQQYEVEPVDHPYCGTTHDAVPSSSSANESVFEERSRRVNDITYKSFNCTGGEIQISDVATLESETVPLPAGQTSACSKSCIYGADPSISTTVQDVHNLSEHLDHPYCNIEADPSPLIDSCVLTHQTLPDVPDAPEEAYRNSPDLSGDLTKNPACVKSVPLKSSGNETEESDDILFTQKGSARLEDQVLIVPGLDYNILNTANKKDQNGENSDGLSNKNTDVFDPEPSELSKPSQPHKSCKHSVHKSCSSPMLEKDTVLYPSHPEAESSGCSQDAASEGSSMPVEENQKYISEEHVDIGPQQTSEAKDSAIGASANAAGLCSSAEKPEAEIISDVLKVLSECPSVASALQLGQLSPVVRRASVFLLEAKNAPSVDQFLTDDSALEADKSLLANVNVNPAGLWAEQLMSPMPHPLLNSTAVAGQCQPSLVTEPVQKVAQKPQVQNPVVDAPLIPDGPLQQQLRQMAEFLLLASGKINLGPGSATAPLPPPTVSVVPKTQATPVGSHSICVGTSPVKYKEHSVNTSGQFERKRDFSVVDTCTLTDPLLWNVPPGSLEGLPREELEQRLRSSMIMVEALVQQLATARASVCPAGPAPSDLREKLVQTDHTELSQTTMHRDLYLEALRRIGELELDGRSLQNLTVCMEDMKVTMTSLTCDTEAALTSMKQIEDVSREDHQNLVTHYGQMRSVFERTKQVHMAMMEKAKGVLQQRDDMRMQMEEAFRAKEAAFGVMEQLRTHCAKEIFELERNLGSQQELSAALDQTHPELVALNQDYNDTLNSASEVLSETMKEQAGLTEELCRVRGLLQKAVPMLQQLNEKAAAALKERDECALARDQAVEDREQMEDELNQTNLSLQSAREQIGDLNLQVTILTSEMGVLRQKLNEREEERGQLERKATELSATVSSTLASYAFLEQALAAETTKLQQSWKDIQEAKERANELETSLVQSEQRVCELSGALAQREEQLGQLQTLWQSQNTEIQQLHDVCTQLSGVREMNEFLQMENELAREQMSESERVLRANLQGLRERNFECEDLKGELTQLKLHNTRLQAELDTTKSRAAAAELKLVEKLEQAGTEITLLHHTLRGLTDELHAALNEQGAESLRGKDTEGPHSSGRRHPSSSFVDRVMVALTVEEEDRNTSPAEATGSSDLPEPPLGALFSEMSAFTRITAVTPKKHVNSPREFEPEEDEQSSLTELFTGLDGTVTELISTLKLVRQRKDAELEELRSTIRGLQVEHEAANSRQQAEVVELRHQLNRLNSLVERGNQALQQKTQDEKTIGRLMSDIQETQEILSKHKAESNEVRKDVVELRRLLQQAQVECQFLRGELKKAGGQLVLPAHFMEEKLQLLKEVERLKSNLQEAEQARVKLLERAKRHQIIHQTNQQKSENELQLLNSILNKVREALLSLPDVVKNSETLQQLVEYLG</sequence>
<feature type="compositionally biased region" description="Polar residues" evidence="2">
    <location>
        <begin position="508"/>
        <end position="519"/>
    </location>
</feature>
<feature type="coiled-coil region" evidence="1">
    <location>
        <begin position="1456"/>
        <end position="1501"/>
    </location>
</feature>
<evidence type="ECO:0000313" key="4">
    <source>
        <dbReference type="Proteomes" id="UP000005226"/>
    </source>
</evidence>
<dbReference type="OrthoDB" id="5972338at2759"/>
<feature type="region of interest" description="Disordered" evidence="2">
    <location>
        <begin position="501"/>
        <end position="520"/>
    </location>
</feature>
<gene>
    <name evidence="3" type="primary">spag5</name>
</gene>
<reference evidence="3" key="3">
    <citation type="submission" date="2025-09" db="UniProtKB">
        <authorList>
            <consortium name="Ensembl"/>
        </authorList>
    </citation>
    <scope>IDENTIFICATION</scope>
</reference>
<keyword evidence="4" id="KW-1185">Reference proteome</keyword>
<dbReference type="GO" id="GO:0051988">
    <property type="term" value="P:regulation of attachment of spindle microtubules to kinetochore"/>
    <property type="evidence" value="ECO:0007669"/>
    <property type="project" value="InterPro"/>
</dbReference>
<dbReference type="STRING" id="31033.ENSTRUP00000054513"/>
<reference evidence="3 4" key="1">
    <citation type="journal article" date="2011" name="Genome Biol. Evol.">
        <title>Integration of the genetic map and genome assembly of fugu facilitates insights into distinct features of genome evolution in teleosts and mammals.</title>
        <authorList>
            <person name="Kai W."/>
            <person name="Kikuchi K."/>
            <person name="Tohari S."/>
            <person name="Chew A.K."/>
            <person name="Tay A."/>
            <person name="Fujiwara A."/>
            <person name="Hosoya S."/>
            <person name="Suetake H."/>
            <person name="Naruse K."/>
            <person name="Brenner S."/>
            <person name="Suzuki Y."/>
            <person name="Venkatesh B."/>
        </authorList>
    </citation>
    <scope>NUCLEOTIDE SEQUENCE [LARGE SCALE GENOMIC DNA]</scope>
</reference>
<evidence type="ECO:0000256" key="2">
    <source>
        <dbReference type="SAM" id="MobiDB-lite"/>
    </source>
</evidence>
<dbReference type="GeneTree" id="ENSGT00940000167108"/>
<dbReference type="InterPro" id="IPR028728">
    <property type="entry name" value="Astrin"/>
</dbReference>
<feature type="compositionally biased region" description="Polar residues" evidence="2">
    <location>
        <begin position="448"/>
        <end position="459"/>
    </location>
</feature>
<dbReference type="GO" id="GO:0051301">
    <property type="term" value="P:cell division"/>
    <property type="evidence" value="ECO:0007669"/>
    <property type="project" value="InterPro"/>
</dbReference>
<feature type="coiled-coil region" evidence="1">
    <location>
        <begin position="1051"/>
        <end position="1141"/>
    </location>
</feature>
<keyword evidence="1" id="KW-0175">Coiled coil</keyword>
<evidence type="ECO:0000313" key="3">
    <source>
        <dbReference type="Ensembl" id="ENSTRUP00000054513.2"/>
    </source>
</evidence>
<evidence type="ECO:0000256" key="1">
    <source>
        <dbReference type="SAM" id="Coils"/>
    </source>
</evidence>
<feature type="coiled-coil region" evidence="1">
    <location>
        <begin position="1526"/>
        <end position="1644"/>
    </location>
</feature>
<feature type="coiled-coil region" evidence="1">
    <location>
        <begin position="1236"/>
        <end position="1305"/>
    </location>
</feature>
<feature type="region of interest" description="Disordered" evidence="2">
    <location>
        <begin position="1340"/>
        <end position="1395"/>
    </location>
</feature>
<name>A0A3B5KA05_TAKRU</name>
<dbReference type="PANTHER" id="PTHR15347">
    <property type="entry name" value="SPERM-ASSOCIATED ANTIGEN 5"/>
    <property type="match status" value="1"/>
</dbReference>
<dbReference type="GeneID" id="105417693"/>
<dbReference type="InParanoid" id="A0A3B5KA05"/>